<gene>
    <name evidence="1" type="ORF">HZS55_02510</name>
</gene>
<reference evidence="1 2" key="1">
    <citation type="submission" date="2020-07" db="EMBL/GenBank/DDBJ databases">
        <title>Halosimplex pelagicum sp. nov. and Halosimplex rubrum sp. nov., isolated from salted brown alga Laminaria, and emended description of the genus Halosimplex.</title>
        <authorList>
            <person name="Cui H."/>
        </authorList>
    </citation>
    <scope>NUCLEOTIDE SEQUENCE [LARGE SCALE GENOMIC DNA]</scope>
    <source>
        <strain evidence="1 2">R27</strain>
    </source>
</reference>
<keyword evidence="2" id="KW-1185">Reference proteome</keyword>
<dbReference type="Pfam" id="PF24366">
    <property type="entry name" value="DUF7522"/>
    <property type="match status" value="1"/>
</dbReference>
<accession>A0A7D5TEY5</accession>
<dbReference type="KEGG" id="hrr:HZS55_02510"/>
<dbReference type="EMBL" id="CP058910">
    <property type="protein sequence ID" value="QLH79896.1"/>
    <property type="molecule type" value="Genomic_DNA"/>
</dbReference>
<dbReference type="AlphaFoldDB" id="A0A7D5TEY5"/>
<dbReference type="Proteomes" id="UP000509667">
    <property type="component" value="Chromosome"/>
</dbReference>
<evidence type="ECO:0000313" key="1">
    <source>
        <dbReference type="EMBL" id="QLH79896.1"/>
    </source>
</evidence>
<name>A0A7D5TEY5_9EURY</name>
<dbReference type="OrthoDB" id="199238at2157"/>
<organism evidence="1 2">
    <name type="scientific">Halosimplex rubrum</name>
    <dbReference type="NCBI Taxonomy" id="869889"/>
    <lineage>
        <taxon>Archaea</taxon>
        <taxon>Methanobacteriati</taxon>
        <taxon>Methanobacteriota</taxon>
        <taxon>Stenosarchaea group</taxon>
        <taxon>Halobacteria</taxon>
        <taxon>Halobacteriales</taxon>
        <taxon>Haloarculaceae</taxon>
        <taxon>Halosimplex</taxon>
    </lineage>
</organism>
<protein>
    <submittedName>
        <fullName evidence="1">Uncharacterized protein</fullName>
    </submittedName>
</protein>
<evidence type="ECO:0000313" key="2">
    <source>
        <dbReference type="Proteomes" id="UP000509667"/>
    </source>
</evidence>
<dbReference type="InterPro" id="IPR055944">
    <property type="entry name" value="DUF7522"/>
</dbReference>
<proteinExistence type="predicted"/>
<sequence>MVATYDRDGCDPVYVAPGAEDRVRSQAERVHDELVLQGLGRGHLEELFAAGDLHCSIHRFDDLTTFHFASGEFSGLFVSVDSEADLPLATFSQTCKEYV</sequence>